<dbReference type="CDD" id="cd08255">
    <property type="entry name" value="2-desacetyl-2-hydroxyethyl_bacteriochlorophyllide_like"/>
    <property type="match status" value="1"/>
</dbReference>
<dbReference type="EMBL" id="MFKF01000064">
    <property type="protein sequence ID" value="OGG55654.1"/>
    <property type="molecule type" value="Genomic_DNA"/>
</dbReference>
<dbReference type="GO" id="GO:0016491">
    <property type="term" value="F:oxidoreductase activity"/>
    <property type="evidence" value="ECO:0007669"/>
    <property type="project" value="UniProtKB-KW"/>
</dbReference>
<dbReference type="InterPro" id="IPR011032">
    <property type="entry name" value="GroES-like_sf"/>
</dbReference>
<evidence type="ECO:0000256" key="1">
    <source>
        <dbReference type="ARBA" id="ARBA00001947"/>
    </source>
</evidence>
<dbReference type="AlphaFoldDB" id="A0A1F6D2J0"/>
<evidence type="ECO:0000259" key="6">
    <source>
        <dbReference type="SMART" id="SM00829"/>
    </source>
</evidence>
<gene>
    <name evidence="7" type="ORF">A3F84_23885</name>
</gene>
<name>A0A1F6D2J0_HANXR</name>
<dbReference type="SUPFAM" id="SSF51735">
    <property type="entry name" value="NAD(P)-binding Rossmann-fold domains"/>
    <property type="match status" value="1"/>
</dbReference>
<dbReference type="Pfam" id="PF00107">
    <property type="entry name" value="ADH_zinc_N"/>
    <property type="match status" value="1"/>
</dbReference>
<dbReference type="PANTHER" id="PTHR43350:SF19">
    <property type="entry name" value="D-GULOSIDE 3-DEHYDROGENASE"/>
    <property type="match status" value="1"/>
</dbReference>
<evidence type="ECO:0000256" key="5">
    <source>
        <dbReference type="ARBA" id="ARBA00023002"/>
    </source>
</evidence>
<protein>
    <recommendedName>
        <fullName evidence="6">Enoyl reductase (ER) domain-containing protein</fullName>
    </recommendedName>
</protein>
<feature type="domain" description="Enoyl reductase (ER)" evidence="6">
    <location>
        <begin position="17"/>
        <end position="325"/>
    </location>
</feature>
<dbReference type="Gene3D" id="3.90.180.10">
    <property type="entry name" value="Medium-chain alcohol dehydrogenases, catalytic domain"/>
    <property type="match status" value="2"/>
</dbReference>
<dbReference type="Gene3D" id="3.40.50.720">
    <property type="entry name" value="NAD(P)-binding Rossmann-like Domain"/>
    <property type="match status" value="1"/>
</dbReference>
<reference evidence="7 8" key="1">
    <citation type="journal article" date="2016" name="Nat. Commun.">
        <title>Thousands of microbial genomes shed light on interconnected biogeochemical processes in an aquifer system.</title>
        <authorList>
            <person name="Anantharaman K."/>
            <person name="Brown C.T."/>
            <person name="Hug L.A."/>
            <person name="Sharon I."/>
            <person name="Castelle C.J."/>
            <person name="Probst A.J."/>
            <person name="Thomas B.C."/>
            <person name="Singh A."/>
            <person name="Wilkins M.J."/>
            <person name="Karaoz U."/>
            <person name="Brodie E.L."/>
            <person name="Williams K.H."/>
            <person name="Hubbard S.S."/>
            <person name="Banfield J.F."/>
        </authorList>
    </citation>
    <scope>NUCLEOTIDE SEQUENCE [LARGE SCALE GENOMIC DNA]</scope>
    <source>
        <strain evidence="8">RIFCSPLOWO2_12_FULL_64_10</strain>
    </source>
</reference>
<dbReference type="InterPro" id="IPR020843">
    <property type="entry name" value="ER"/>
</dbReference>
<dbReference type="SUPFAM" id="SSF50129">
    <property type="entry name" value="GroES-like"/>
    <property type="match status" value="1"/>
</dbReference>
<comment type="cofactor">
    <cofactor evidence="1">
        <name>Zn(2+)</name>
        <dbReference type="ChEBI" id="CHEBI:29105"/>
    </cofactor>
</comment>
<evidence type="ECO:0000256" key="4">
    <source>
        <dbReference type="ARBA" id="ARBA00022833"/>
    </source>
</evidence>
<dbReference type="GO" id="GO:0046872">
    <property type="term" value="F:metal ion binding"/>
    <property type="evidence" value="ECO:0007669"/>
    <property type="project" value="UniProtKB-KW"/>
</dbReference>
<comment type="caution">
    <text evidence="7">The sequence shown here is derived from an EMBL/GenBank/DDBJ whole genome shotgun (WGS) entry which is preliminary data.</text>
</comment>
<evidence type="ECO:0000313" key="8">
    <source>
        <dbReference type="Proteomes" id="UP000178606"/>
    </source>
</evidence>
<evidence type="ECO:0000256" key="2">
    <source>
        <dbReference type="ARBA" id="ARBA00008072"/>
    </source>
</evidence>
<evidence type="ECO:0000313" key="7">
    <source>
        <dbReference type="EMBL" id="OGG55654.1"/>
    </source>
</evidence>
<evidence type="ECO:0000256" key="3">
    <source>
        <dbReference type="ARBA" id="ARBA00022723"/>
    </source>
</evidence>
<dbReference type="InterPro" id="IPR013149">
    <property type="entry name" value="ADH-like_C"/>
</dbReference>
<dbReference type="InterPro" id="IPR036291">
    <property type="entry name" value="NAD(P)-bd_dom_sf"/>
</dbReference>
<accession>A0A1F6D2J0</accession>
<comment type="similarity">
    <text evidence="2">Belongs to the zinc-containing alcohol dehydrogenase family.</text>
</comment>
<dbReference type="SMART" id="SM00829">
    <property type="entry name" value="PKS_ER"/>
    <property type="match status" value="1"/>
</dbReference>
<keyword evidence="5" id="KW-0560">Oxidoreductase</keyword>
<keyword evidence="3" id="KW-0479">Metal-binding</keyword>
<dbReference type="PANTHER" id="PTHR43350">
    <property type="entry name" value="NAD-DEPENDENT ALCOHOL DEHYDROGENASE"/>
    <property type="match status" value="1"/>
</dbReference>
<dbReference type="Proteomes" id="UP000178606">
    <property type="component" value="Unassembled WGS sequence"/>
</dbReference>
<sequence length="332" mass="35897">MATSIPKVGQRVVVTPGNRVEIREFPINPPGPGAVLIETACTLISAGTELGNQEQRRDRDYTPGYSNAGRIIAVGEGVQDYRAGDRVLSLGEHATHVISSVVPHRLRPIPDGVSDEEAAFGVLGSVAMHGVRKARIELGEYALVTGLGVVGQLALRLAAGTGAEALIAADLVDERLKKAGEGGATHTFNPKRVDLKVEIGRVTGGRWIDVTVEASGYPDILPAIFDLSRIGGRIMLLGSIWHRKVEVDFMNFHEKELILVGCHQPKCPIHPTGLFPWTQPYNRGQVLTMIADGRIDVKGLISHRLPGAQAGEAYRLLRDERDRALGVILTWT</sequence>
<proteinExistence type="inferred from homology"/>
<organism evidence="7 8">
    <name type="scientific">Handelsmanbacteria sp. (strain RIFCSPLOWO2_12_FULL_64_10)</name>
    <dbReference type="NCBI Taxonomy" id="1817868"/>
    <lineage>
        <taxon>Bacteria</taxon>
        <taxon>Candidatus Handelsmaniibacteriota</taxon>
    </lineage>
</organism>
<keyword evidence="4" id="KW-0862">Zinc</keyword>